<dbReference type="InterPro" id="IPR000539">
    <property type="entry name" value="Frizzled/Smoothened_7TM"/>
</dbReference>
<dbReference type="InterPro" id="IPR015526">
    <property type="entry name" value="Frizzled/SFRP"/>
</dbReference>
<comment type="caution">
    <text evidence="9">Lacks conserved residue(s) required for the propagation of feature annotation.</text>
</comment>
<keyword evidence="8" id="KW-0675">Receptor</keyword>
<accession>A0A6L2PHN2</accession>
<dbReference type="SUPFAM" id="SSF63501">
    <property type="entry name" value="Frizzled cysteine-rich domain"/>
    <property type="match status" value="1"/>
</dbReference>
<dbReference type="GO" id="GO:0004888">
    <property type="term" value="F:transmembrane signaling receptor activity"/>
    <property type="evidence" value="ECO:0007669"/>
    <property type="project" value="InterPro"/>
</dbReference>
<protein>
    <recommendedName>
        <fullName evidence="15">Frizzled-4</fullName>
    </recommendedName>
</protein>
<evidence type="ECO:0008006" key="15">
    <source>
        <dbReference type="Google" id="ProtNLM"/>
    </source>
</evidence>
<feature type="transmembrane region" description="Helical" evidence="10">
    <location>
        <begin position="263"/>
        <end position="284"/>
    </location>
</feature>
<evidence type="ECO:0000259" key="12">
    <source>
        <dbReference type="PROSITE" id="PS50261"/>
    </source>
</evidence>
<keyword evidence="5 10" id="KW-1133">Transmembrane helix</keyword>
<dbReference type="SMART" id="SM00063">
    <property type="entry name" value="FRI"/>
    <property type="match status" value="1"/>
</dbReference>
<dbReference type="GO" id="GO:0035567">
    <property type="term" value="P:non-canonical Wnt signaling pathway"/>
    <property type="evidence" value="ECO:0007669"/>
    <property type="project" value="TreeGrafter"/>
</dbReference>
<dbReference type="Pfam" id="PF01392">
    <property type="entry name" value="Fz"/>
    <property type="match status" value="1"/>
</dbReference>
<evidence type="ECO:0000256" key="6">
    <source>
        <dbReference type="ARBA" id="ARBA00023136"/>
    </source>
</evidence>
<dbReference type="InterPro" id="IPR020067">
    <property type="entry name" value="Frizzled_dom"/>
</dbReference>
<evidence type="ECO:0000256" key="1">
    <source>
        <dbReference type="ARBA" id="ARBA00004141"/>
    </source>
</evidence>
<comment type="similarity">
    <text evidence="2">Belongs to the G-protein coupled receptor Fz/Smo family.</text>
</comment>
<dbReference type="Gene3D" id="1.20.1070.10">
    <property type="entry name" value="Rhodopsin 7-helix transmembrane proteins"/>
    <property type="match status" value="1"/>
</dbReference>
<dbReference type="AlphaFoldDB" id="A0A6L2PHN2"/>
<feature type="disulfide bond" evidence="9">
    <location>
        <begin position="39"/>
        <end position="77"/>
    </location>
</feature>
<feature type="transmembrane region" description="Helical" evidence="10">
    <location>
        <begin position="389"/>
        <end position="412"/>
    </location>
</feature>
<keyword evidence="4 10" id="KW-0812">Transmembrane</keyword>
<dbReference type="GO" id="GO:0060070">
    <property type="term" value="P:canonical Wnt signaling pathway"/>
    <property type="evidence" value="ECO:0007669"/>
    <property type="project" value="TreeGrafter"/>
</dbReference>
<reference evidence="14" key="1">
    <citation type="submission" date="2020-01" db="EMBL/GenBank/DDBJ databases">
        <title>Draft genome sequence of the Termite Coptotermes fromosanus.</title>
        <authorList>
            <person name="Itakura S."/>
            <person name="Yosikawa Y."/>
            <person name="Umezawa K."/>
        </authorList>
    </citation>
    <scope>NUCLEOTIDE SEQUENCE [LARGE SCALE GENOMIC DNA]</scope>
</reference>
<dbReference type="InParanoid" id="A0A6L2PHN2"/>
<proteinExistence type="inferred from homology"/>
<evidence type="ECO:0000256" key="2">
    <source>
        <dbReference type="ARBA" id="ARBA00008077"/>
    </source>
</evidence>
<evidence type="ECO:0000313" key="13">
    <source>
        <dbReference type="EMBL" id="GFG30085.1"/>
    </source>
</evidence>
<feature type="transmembrane region" description="Helical" evidence="10">
    <location>
        <begin position="209"/>
        <end position="225"/>
    </location>
</feature>
<gene>
    <name evidence="13" type="ORF">Cfor_06145</name>
</gene>
<feature type="domain" description="FZ" evidence="11">
    <location>
        <begin position="28"/>
        <end position="109"/>
    </location>
</feature>
<keyword evidence="6 10" id="KW-0472">Membrane</keyword>
<keyword evidence="3" id="KW-0217">Developmental protein</keyword>
<dbReference type="SMART" id="SM01330">
    <property type="entry name" value="Frizzled"/>
    <property type="match status" value="1"/>
</dbReference>
<evidence type="ECO:0000259" key="11">
    <source>
        <dbReference type="PROSITE" id="PS50038"/>
    </source>
</evidence>
<evidence type="ECO:0000256" key="8">
    <source>
        <dbReference type="ARBA" id="ARBA00023170"/>
    </source>
</evidence>
<dbReference type="InterPro" id="IPR036790">
    <property type="entry name" value="Frizzled_dom_sf"/>
</dbReference>
<dbReference type="PANTHER" id="PTHR11309:SF99">
    <property type="entry name" value="FRIZZLED-4"/>
    <property type="match status" value="1"/>
</dbReference>
<sequence length="507" mass="55700">MGLRSRITACASEVTFWITGLRHLKPTLSAFIPLVHYNCSRHLRFFLCSVFAPLCTEHVTGAIPSCRGLCEEVQADCQPVMETFNFPWPSMLNCSRFPASEQNGLCMQFPNASEEPSHANNEIGGVTWAVNPAPVHTQQCPPNFARAREPRAITCSPRCGRDAYYKFEDKQFTETWMIGWAWLCFLSTLFTLLTFWVEPARFRYPERPVIFLALCYNLLALAYIVRGALGPTAFSCVIPSDGGVPYVAVDGLESGPCTLTFLAVYYFGMASSVWWVVLATSWFLSAAKRWSCEALHGLSTYFHIAAWAGPAVLGVVALALHHVAGDELTGLCQVSEAAALPFLVVPHAVLLLIGCTLAALGGAALIQVRQAMKSAGQSTSKLERLMTRLVVFAALYVLPVLGSLACVLYEAWHRPRWRSLALLAALDCRIEPSCTPGPSYQAAGVEVALLRLFLSLVVGVTSGMWVWSGKTCRAWSKLFTAPRKPRLHTLNISRNTFGTGSLHVSRV</sequence>
<dbReference type="PRINTS" id="PR00489">
    <property type="entry name" value="FRIZZLED"/>
</dbReference>
<feature type="transmembrane region" description="Helical" evidence="10">
    <location>
        <begin position="344"/>
        <end position="368"/>
    </location>
</feature>
<evidence type="ECO:0000256" key="9">
    <source>
        <dbReference type="PROSITE-ProRule" id="PRU00090"/>
    </source>
</evidence>
<name>A0A6L2PHN2_COPFO</name>
<comment type="caution">
    <text evidence="13">The sequence shown here is derived from an EMBL/GenBank/DDBJ whole genome shotgun (WGS) entry which is preliminary data.</text>
</comment>
<dbReference type="InterPro" id="IPR017981">
    <property type="entry name" value="GPCR_2-like_7TM"/>
</dbReference>
<dbReference type="PANTHER" id="PTHR11309">
    <property type="entry name" value="FRIZZLED"/>
    <property type="match status" value="1"/>
</dbReference>
<dbReference type="Proteomes" id="UP000502823">
    <property type="component" value="Unassembled WGS sequence"/>
</dbReference>
<keyword evidence="14" id="KW-1185">Reference proteome</keyword>
<keyword evidence="7 9" id="KW-1015">Disulfide bond</keyword>
<dbReference type="GO" id="GO:0005615">
    <property type="term" value="C:extracellular space"/>
    <property type="evidence" value="ECO:0007669"/>
    <property type="project" value="TreeGrafter"/>
</dbReference>
<feature type="transmembrane region" description="Helical" evidence="10">
    <location>
        <begin position="304"/>
        <end position="324"/>
    </location>
</feature>
<feature type="transmembrane region" description="Helical" evidence="10">
    <location>
        <begin position="176"/>
        <end position="197"/>
    </location>
</feature>
<feature type="domain" description="G-protein coupled receptors family 2 profile 2" evidence="12">
    <location>
        <begin position="170"/>
        <end position="474"/>
    </location>
</feature>
<dbReference type="Pfam" id="PF01534">
    <property type="entry name" value="Frizzled"/>
    <property type="match status" value="1"/>
</dbReference>
<dbReference type="PROSITE" id="PS50261">
    <property type="entry name" value="G_PROTEIN_RECEP_F2_4"/>
    <property type="match status" value="1"/>
</dbReference>
<evidence type="ECO:0000256" key="3">
    <source>
        <dbReference type="ARBA" id="ARBA00022473"/>
    </source>
</evidence>
<feature type="disulfide bond" evidence="9">
    <location>
        <begin position="70"/>
        <end position="94"/>
    </location>
</feature>
<dbReference type="OrthoDB" id="5959102at2759"/>
<dbReference type="GO" id="GO:0017147">
    <property type="term" value="F:Wnt-protein binding"/>
    <property type="evidence" value="ECO:0007669"/>
    <property type="project" value="TreeGrafter"/>
</dbReference>
<evidence type="ECO:0000256" key="5">
    <source>
        <dbReference type="ARBA" id="ARBA00022989"/>
    </source>
</evidence>
<dbReference type="EMBL" id="BLKM01010425">
    <property type="protein sequence ID" value="GFG30085.1"/>
    <property type="molecule type" value="Genomic_DNA"/>
</dbReference>
<feature type="transmembrane region" description="Helical" evidence="10">
    <location>
        <begin position="448"/>
        <end position="467"/>
    </location>
</feature>
<dbReference type="Gene3D" id="1.10.2000.10">
    <property type="entry name" value="Frizzled cysteine-rich domain"/>
    <property type="match status" value="1"/>
</dbReference>
<dbReference type="GO" id="GO:0016020">
    <property type="term" value="C:membrane"/>
    <property type="evidence" value="ECO:0007669"/>
    <property type="project" value="UniProtKB-SubCell"/>
</dbReference>
<dbReference type="PROSITE" id="PS50038">
    <property type="entry name" value="FZ"/>
    <property type="match status" value="1"/>
</dbReference>
<organism evidence="13 14">
    <name type="scientific">Coptotermes formosanus</name>
    <name type="common">Formosan subterranean termite</name>
    <dbReference type="NCBI Taxonomy" id="36987"/>
    <lineage>
        <taxon>Eukaryota</taxon>
        <taxon>Metazoa</taxon>
        <taxon>Ecdysozoa</taxon>
        <taxon>Arthropoda</taxon>
        <taxon>Hexapoda</taxon>
        <taxon>Insecta</taxon>
        <taxon>Pterygota</taxon>
        <taxon>Neoptera</taxon>
        <taxon>Polyneoptera</taxon>
        <taxon>Dictyoptera</taxon>
        <taxon>Blattodea</taxon>
        <taxon>Blattoidea</taxon>
        <taxon>Termitoidae</taxon>
        <taxon>Rhinotermitidae</taxon>
        <taxon>Coptotermes</taxon>
    </lineage>
</organism>
<evidence type="ECO:0000256" key="7">
    <source>
        <dbReference type="ARBA" id="ARBA00023157"/>
    </source>
</evidence>
<evidence type="ECO:0000256" key="10">
    <source>
        <dbReference type="SAM" id="Phobius"/>
    </source>
</evidence>
<comment type="subcellular location">
    <subcellularLocation>
        <location evidence="1">Membrane</location>
        <topology evidence="1">Multi-pass membrane protein</topology>
    </subcellularLocation>
</comment>
<evidence type="ECO:0000313" key="14">
    <source>
        <dbReference type="Proteomes" id="UP000502823"/>
    </source>
</evidence>
<evidence type="ECO:0000256" key="4">
    <source>
        <dbReference type="ARBA" id="ARBA00022692"/>
    </source>
</evidence>